<reference evidence="2 3" key="1">
    <citation type="submission" date="2024-01" db="EMBL/GenBank/DDBJ databases">
        <title>The genomes of 5 underutilized Papilionoideae crops provide insights into root nodulation and disease resistanc.</title>
        <authorList>
            <person name="Jiang F."/>
        </authorList>
    </citation>
    <scope>NUCLEOTIDE SEQUENCE [LARGE SCALE GENOMIC DNA]</scope>
    <source>
        <strain evidence="2">LVBAO_FW01</strain>
        <tissue evidence="2">Leaves</tissue>
    </source>
</reference>
<dbReference type="AlphaFoldDB" id="A0AAN9K9L2"/>
<gene>
    <name evidence="2" type="ORF">VNO77_36768</name>
</gene>
<keyword evidence="1" id="KW-0472">Membrane</keyword>
<organism evidence="2 3">
    <name type="scientific">Canavalia gladiata</name>
    <name type="common">Sword bean</name>
    <name type="synonym">Dolichos gladiatus</name>
    <dbReference type="NCBI Taxonomy" id="3824"/>
    <lineage>
        <taxon>Eukaryota</taxon>
        <taxon>Viridiplantae</taxon>
        <taxon>Streptophyta</taxon>
        <taxon>Embryophyta</taxon>
        <taxon>Tracheophyta</taxon>
        <taxon>Spermatophyta</taxon>
        <taxon>Magnoliopsida</taxon>
        <taxon>eudicotyledons</taxon>
        <taxon>Gunneridae</taxon>
        <taxon>Pentapetalae</taxon>
        <taxon>rosids</taxon>
        <taxon>fabids</taxon>
        <taxon>Fabales</taxon>
        <taxon>Fabaceae</taxon>
        <taxon>Papilionoideae</taxon>
        <taxon>50 kb inversion clade</taxon>
        <taxon>NPAAA clade</taxon>
        <taxon>indigoferoid/millettioid clade</taxon>
        <taxon>Phaseoleae</taxon>
        <taxon>Canavalia</taxon>
    </lineage>
</organism>
<evidence type="ECO:0000313" key="3">
    <source>
        <dbReference type="Proteomes" id="UP001367508"/>
    </source>
</evidence>
<comment type="caution">
    <text evidence="2">The sequence shown here is derived from an EMBL/GenBank/DDBJ whole genome shotgun (WGS) entry which is preliminary data.</text>
</comment>
<keyword evidence="1" id="KW-1133">Transmembrane helix</keyword>
<keyword evidence="3" id="KW-1185">Reference proteome</keyword>
<dbReference type="Proteomes" id="UP001367508">
    <property type="component" value="Unassembled WGS sequence"/>
</dbReference>
<accession>A0AAN9K9L2</accession>
<keyword evidence="1" id="KW-0812">Transmembrane</keyword>
<protein>
    <submittedName>
        <fullName evidence="2">Uncharacterized protein</fullName>
    </submittedName>
</protein>
<dbReference type="EMBL" id="JAYMYQ010000009">
    <property type="protein sequence ID" value="KAK7312698.1"/>
    <property type="molecule type" value="Genomic_DNA"/>
</dbReference>
<sequence length="67" mass="7552">MSLSTHIRLLFVWFLFHSWPLLHVFLLYGLVGGTSKSDSSFVVVLFTIPCSSIYPTPSPQVSQNTHN</sequence>
<evidence type="ECO:0000313" key="2">
    <source>
        <dbReference type="EMBL" id="KAK7312698.1"/>
    </source>
</evidence>
<name>A0AAN9K9L2_CANGL</name>
<evidence type="ECO:0000256" key="1">
    <source>
        <dbReference type="SAM" id="Phobius"/>
    </source>
</evidence>
<feature type="transmembrane region" description="Helical" evidence="1">
    <location>
        <begin position="7"/>
        <end position="31"/>
    </location>
</feature>
<proteinExistence type="predicted"/>